<protein>
    <submittedName>
        <fullName evidence="1">Uncharacterized protein</fullName>
    </submittedName>
</protein>
<dbReference type="EMBL" id="MN740485">
    <property type="protein sequence ID" value="QHU29327.1"/>
    <property type="molecule type" value="Genomic_DNA"/>
</dbReference>
<evidence type="ECO:0000313" key="1">
    <source>
        <dbReference type="EMBL" id="QHU29327.1"/>
    </source>
</evidence>
<dbReference type="AlphaFoldDB" id="A0A6C0LFS3"/>
<name>A0A6C0LFS3_9ZZZZ</name>
<reference evidence="1" key="1">
    <citation type="journal article" date="2020" name="Nature">
        <title>Giant virus diversity and host interactions through global metagenomics.</title>
        <authorList>
            <person name="Schulz F."/>
            <person name="Roux S."/>
            <person name="Paez-Espino D."/>
            <person name="Jungbluth S."/>
            <person name="Walsh D.A."/>
            <person name="Denef V.J."/>
            <person name="McMahon K.D."/>
            <person name="Konstantinidis K.T."/>
            <person name="Eloe-Fadrosh E.A."/>
            <person name="Kyrpides N.C."/>
            <person name="Woyke T."/>
        </authorList>
    </citation>
    <scope>NUCLEOTIDE SEQUENCE</scope>
    <source>
        <strain evidence="1">GVMAG-M-3300027804-47</strain>
    </source>
</reference>
<accession>A0A6C0LFS3</accession>
<organism evidence="1">
    <name type="scientific">viral metagenome</name>
    <dbReference type="NCBI Taxonomy" id="1070528"/>
    <lineage>
        <taxon>unclassified sequences</taxon>
        <taxon>metagenomes</taxon>
        <taxon>organismal metagenomes</taxon>
    </lineage>
</organism>
<proteinExistence type="predicted"/>
<sequence length="62" mass="7335">MDNTYYFGQGRMVAYNRFPEDDNGAVKKKGVLYRMLYGLHKLFGISNFQIYNKSILRYGRDT</sequence>